<organism evidence="3 4">
    <name type="scientific">Candidatus Anaerobiospirillum pullistercoris</name>
    <dbReference type="NCBI Taxonomy" id="2838452"/>
    <lineage>
        <taxon>Bacteria</taxon>
        <taxon>Pseudomonadati</taxon>
        <taxon>Pseudomonadota</taxon>
        <taxon>Gammaproteobacteria</taxon>
        <taxon>Aeromonadales</taxon>
        <taxon>Succinivibrionaceae</taxon>
        <taxon>Anaerobiospirillum</taxon>
    </lineage>
</organism>
<dbReference type="EMBL" id="DXEV01000119">
    <property type="protein sequence ID" value="HIX57041.1"/>
    <property type="molecule type" value="Genomic_DNA"/>
</dbReference>
<sequence length="75" mass="8200">MKVRCDINGLDCPHCALELQKRIAAHDSIDNADINFPMKSLVMDVADDADEEAIVAIAQGIANDFEDGVTIELRD</sequence>
<reference evidence="3" key="2">
    <citation type="submission" date="2021-04" db="EMBL/GenBank/DDBJ databases">
        <authorList>
            <person name="Gilroy R."/>
        </authorList>
    </citation>
    <scope>NUCLEOTIDE SEQUENCE</scope>
    <source>
        <strain evidence="3">USASDec5-558</strain>
    </source>
</reference>
<evidence type="ECO:0000313" key="4">
    <source>
        <dbReference type="Proteomes" id="UP000886829"/>
    </source>
</evidence>
<evidence type="ECO:0000313" key="3">
    <source>
        <dbReference type="EMBL" id="HIX57041.1"/>
    </source>
</evidence>
<comment type="caution">
    <text evidence="3">The sequence shown here is derived from an EMBL/GenBank/DDBJ whole genome shotgun (WGS) entry which is preliminary data.</text>
</comment>
<dbReference type="GO" id="GO:0046872">
    <property type="term" value="F:metal ion binding"/>
    <property type="evidence" value="ECO:0007669"/>
    <property type="project" value="UniProtKB-KW"/>
</dbReference>
<evidence type="ECO:0000259" key="2">
    <source>
        <dbReference type="Pfam" id="PF00403"/>
    </source>
</evidence>
<evidence type="ECO:0000256" key="1">
    <source>
        <dbReference type="ARBA" id="ARBA00022723"/>
    </source>
</evidence>
<dbReference type="Gene3D" id="3.30.70.100">
    <property type="match status" value="1"/>
</dbReference>
<proteinExistence type="predicted"/>
<dbReference type="InterPro" id="IPR006121">
    <property type="entry name" value="HMA_dom"/>
</dbReference>
<dbReference type="InterPro" id="IPR017969">
    <property type="entry name" value="Heavy-metal-associated_CS"/>
</dbReference>
<accession>A0A9D2B1J8</accession>
<dbReference type="AlphaFoldDB" id="A0A9D2B1J8"/>
<feature type="domain" description="HMA" evidence="2">
    <location>
        <begin position="6"/>
        <end position="56"/>
    </location>
</feature>
<dbReference type="SUPFAM" id="SSF55008">
    <property type="entry name" value="HMA, heavy metal-associated domain"/>
    <property type="match status" value="1"/>
</dbReference>
<gene>
    <name evidence="3" type="ORF">H9850_06185</name>
</gene>
<dbReference type="InterPro" id="IPR036163">
    <property type="entry name" value="HMA_dom_sf"/>
</dbReference>
<keyword evidence="1" id="KW-0479">Metal-binding</keyword>
<name>A0A9D2B1J8_9GAMM</name>
<protein>
    <submittedName>
        <fullName evidence="3">Cation transporter</fullName>
    </submittedName>
</protein>
<dbReference type="Proteomes" id="UP000886829">
    <property type="component" value="Unassembled WGS sequence"/>
</dbReference>
<reference evidence="3" key="1">
    <citation type="journal article" date="2021" name="PeerJ">
        <title>Extensive microbial diversity within the chicken gut microbiome revealed by metagenomics and culture.</title>
        <authorList>
            <person name="Gilroy R."/>
            <person name="Ravi A."/>
            <person name="Getino M."/>
            <person name="Pursley I."/>
            <person name="Horton D.L."/>
            <person name="Alikhan N.F."/>
            <person name="Baker D."/>
            <person name="Gharbi K."/>
            <person name="Hall N."/>
            <person name="Watson M."/>
            <person name="Adriaenssens E.M."/>
            <person name="Foster-Nyarko E."/>
            <person name="Jarju S."/>
            <person name="Secka A."/>
            <person name="Antonio M."/>
            <person name="Oren A."/>
            <person name="Chaudhuri R.R."/>
            <person name="La Ragione R."/>
            <person name="Hildebrand F."/>
            <person name="Pallen M.J."/>
        </authorList>
    </citation>
    <scope>NUCLEOTIDE SEQUENCE</scope>
    <source>
        <strain evidence="3">USASDec5-558</strain>
    </source>
</reference>
<dbReference type="PROSITE" id="PS01047">
    <property type="entry name" value="HMA_1"/>
    <property type="match status" value="1"/>
</dbReference>
<dbReference type="Pfam" id="PF00403">
    <property type="entry name" value="HMA"/>
    <property type="match status" value="1"/>
</dbReference>